<keyword evidence="5 8" id="KW-0418">Kinase</keyword>
<dbReference type="PRINTS" id="PR00344">
    <property type="entry name" value="BCTRLSENSOR"/>
</dbReference>
<organism evidence="8 9">
    <name type="scientific">Okeanomitos corallinicola TIOX110</name>
    <dbReference type="NCBI Taxonomy" id="3133117"/>
    <lineage>
        <taxon>Bacteria</taxon>
        <taxon>Bacillati</taxon>
        <taxon>Cyanobacteriota</taxon>
        <taxon>Cyanophyceae</taxon>
        <taxon>Nostocales</taxon>
        <taxon>Aphanizomenonaceae</taxon>
        <taxon>Okeanomitos</taxon>
    </lineage>
</organism>
<dbReference type="Gene3D" id="3.30.565.10">
    <property type="entry name" value="Histidine kinase-like ATPase, C-terminal domain"/>
    <property type="match status" value="1"/>
</dbReference>
<evidence type="ECO:0000256" key="3">
    <source>
        <dbReference type="ARBA" id="ARBA00022553"/>
    </source>
</evidence>
<dbReference type="SUPFAM" id="SSF47384">
    <property type="entry name" value="Homodimeric domain of signal transducing histidine kinase"/>
    <property type="match status" value="1"/>
</dbReference>
<dbReference type="CDD" id="cd00075">
    <property type="entry name" value="HATPase"/>
    <property type="match status" value="1"/>
</dbReference>
<evidence type="ECO:0000256" key="6">
    <source>
        <dbReference type="ARBA" id="ARBA00023012"/>
    </source>
</evidence>
<evidence type="ECO:0000256" key="2">
    <source>
        <dbReference type="ARBA" id="ARBA00012438"/>
    </source>
</evidence>
<evidence type="ECO:0000256" key="5">
    <source>
        <dbReference type="ARBA" id="ARBA00022777"/>
    </source>
</evidence>
<protein>
    <recommendedName>
        <fullName evidence="2">histidine kinase</fullName>
        <ecNumber evidence="2">2.7.13.3</ecNumber>
    </recommendedName>
</protein>
<dbReference type="InterPro" id="IPR004358">
    <property type="entry name" value="Sig_transdc_His_kin-like_C"/>
</dbReference>
<dbReference type="InterPro" id="IPR050736">
    <property type="entry name" value="Sensor_HK_Regulatory"/>
</dbReference>
<keyword evidence="6" id="KW-0902">Two-component regulatory system</keyword>
<dbReference type="PANTHER" id="PTHR43711">
    <property type="entry name" value="TWO-COMPONENT HISTIDINE KINASE"/>
    <property type="match status" value="1"/>
</dbReference>
<dbReference type="InterPro" id="IPR036097">
    <property type="entry name" value="HisK_dim/P_sf"/>
</dbReference>
<dbReference type="PANTHER" id="PTHR43711:SF26">
    <property type="entry name" value="SENSOR HISTIDINE KINASE RCSC"/>
    <property type="match status" value="1"/>
</dbReference>
<dbReference type="RefSeq" id="WP_353929666.1">
    <property type="nucleotide sequence ID" value="NZ_CP150886.1"/>
</dbReference>
<evidence type="ECO:0000313" key="9">
    <source>
        <dbReference type="Proteomes" id="UP001483337"/>
    </source>
</evidence>
<reference evidence="8 9" key="1">
    <citation type="submission" date="2024-04" db="EMBL/GenBank/DDBJ databases">
        <title>Okeanomitos corallinicola gen. &amp; sp. nov. (Nostocales, Cyanobacteria), a new toxic marine heterocyst-forming cyanobacterium from a coral reef.</title>
        <authorList>
            <person name="Li H."/>
            <person name="Li R."/>
            <person name="Kang J."/>
            <person name="Hii K.S."/>
            <person name="Mohamed H.F."/>
            <person name="Xu X."/>
            <person name="Luo Z."/>
        </authorList>
    </citation>
    <scope>NUCLEOTIDE SEQUENCE [LARGE SCALE GENOMIC DNA]</scope>
    <source>
        <strain evidence="8 9">TIOX110</strain>
    </source>
</reference>
<evidence type="ECO:0000259" key="7">
    <source>
        <dbReference type="PROSITE" id="PS50109"/>
    </source>
</evidence>
<dbReference type="SUPFAM" id="SSF55874">
    <property type="entry name" value="ATPase domain of HSP90 chaperone/DNA topoisomerase II/histidine kinase"/>
    <property type="match status" value="1"/>
</dbReference>
<keyword evidence="9" id="KW-1185">Reference proteome</keyword>
<dbReference type="Pfam" id="PF00512">
    <property type="entry name" value="HisKA"/>
    <property type="match status" value="1"/>
</dbReference>
<dbReference type="SMART" id="SM00388">
    <property type="entry name" value="HisKA"/>
    <property type="match status" value="1"/>
</dbReference>
<dbReference type="InterPro" id="IPR003661">
    <property type="entry name" value="HisK_dim/P_dom"/>
</dbReference>
<keyword evidence="3" id="KW-0597">Phosphoprotein</keyword>
<dbReference type="PROSITE" id="PS50109">
    <property type="entry name" value="HIS_KIN"/>
    <property type="match status" value="1"/>
</dbReference>
<accession>A0ABZ2UP37</accession>
<feature type="domain" description="Histidine kinase" evidence="7">
    <location>
        <begin position="38"/>
        <end position="256"/>
    </location>
</feature>
<dbReference type="InterPro" id="IPR003594">
    <property type="entry name" value="HATPase_dom"/>
</dbReference>
<evidence type="ECO:0000256" key="4">
    <source>
        <dbReference type="ARBA" id="ARBA00022679"/>
    </source>
</evidence>
<comment type="catalytic activity">
    <reaction evidence="1">
        <text>ATP + protein L-histidine = ADP + protein N-phospho-L-histidine.</text>
        <dbReference type="EC" id="2.7.13.3"/>
    </reaction>
</comment>
<dbReference type="SMART" id="SM00387">
    <property type="entry name" value="HATPase_c"/>
    <property type="match status" value="1"/>
</dbReference>
<sequence length="263" mass="29661">MCFEDPVFKKLSFSLLELYETLELAKQQSAIKSHILAKVCHQLRTPLNVISFSNSLIQKNIDNIDPKDREITINCLDNIQTATQQIIQILDDIFMLLEIEAKKVEFESTNVNLLDFCKNIIEKLHILHSDKHIKITVKGDYSSVYIYQNMLKPILDNLLDNALKYSSENSVVNLRISCSQQKITFKIKDQGIGISKSDQQKLFQPFYRGVNVGTIPGTGLGLSIVQTLVELYKGNISVVSKLDLGTTVTLVIPSIQPMDLDTS</sequence>
<dbReference type="EC" id="2.7.13.3" evidence="2"/>
<proteinExistence type="predicted"/>
<dbReference type="InterPro" id="IPR036890">
    <property type="entry name" value="HATPase_C_sf"/>
</dbReference>
<evidence type="ECO:0000256" key="1">
    <source>
        <dbReference type="ARBA" id="ARBA00000085"/>
    </source>
</evidence>
<name>A0ABZ2UP37_9CYAN</name>
<gene>
    <name evidence="8" type="ORF">WJM97_15295</name>
</gene>
<evidence type="ECO:0000313" key="8">
    <source>
        <dbReference type="EMBL" id="WZB86752.1"/>
    </source>
</evidence>
<dbReference type="Pfam" id="PF02518">
    <property type="entry name" value="HATPase_c"/>
    <property type="match status" value="1"/>
</dbReference>
<dbReference type="Proteomes" id="UP001483337">
    <property type="component" value="Chromosome"/>
</dbReference>
<dbReference type="Gene3D" id="1.10.287.130">
    <property type="match status" value="1"/>
</dbReference>
<dbReference type="InterPro" id="IPR005467">
    <property type="entry name" value="His_kinase_dom"/>
</dbReference>
<dbReference type="GO" id="GO:0016301">
    <property type="term" value="F:kinase activity"/>
    <property type="evidence" value="ECO:0007669"/>
    <property type="project" value="UniProtKB-KW"/>
</dbReference>
<keyword evidence="4" id="KW-0808">Transferase</keyword>
<dbReference type="EMBL" id="CP150886">
    <property type="protein sequence ID" value="WZB86752.1"/>
    <property type="molecule type" value="Genomic_DNA"/>
</dbReference>
<dbReference type="CDD" id="cd00082">
    <property type="entry name" value="HisKA"/>
    <property type="match status" value="1"/>
</dbReference>